<keyword evidence="3 12" id="KW-0808">Transferase</keyword>
<comment type="cofactor">
    <cofactor evidence="12 13 14">
        <name>Zn(2+)</name>
        <dbReference type="ChEBI" id="CHEBI:29105"/>
    </cofactor>
    <text evidence="12 13 14">Binds 1 zinc ion per monomer.</text>
</comment>
<dbReference type="AlphaFoldDB" id="A0A6P0CEN1"/>
<dbReference type="InterPro" id="IPR006171">
    <property type="entry name" value="TOPRIM_dom"/>
</dbReference>
<keyword evidence="6 12" id="KW-0479">Metal-binding</keyword>
<comment type="caution">
    <text evidence="16">The sequence shown here is derived from an EMBL/GenBank/DDBJ whole genome shotgun (WGS) entry which is preliminary data.</text>
</comment>
<evidence type="ECO:0000256" key="1">
    <source>
        <dbReference type="ARBA" id="ARBA00022478"/>
    </source>
</evidence>
<evidence type="ECO:0000256" key="14">
    <source>
        <dbReference type="PIRSR" id="PIRSR002811-1"/>
    </source>
</evidence>
<keyword evidence="9" id="KW-0460">Magnesium</keyword>
<comment type="function">
    <text evidence="12 13">RNA polymerase that catalyzes the synthesis of short RNA molecules used as primers for DNA polymerase during DNA replication.</text>
</comment>
<evidence type="ECO:0000313" key="17">
    <source>
        <dbReference type="Proteomes" id="UP000468591"/>
    </source>
</evidence>
<keyword evidence="8 12" id="KW-0862">Zinc</keyword>
<dbReference type="EC" id="2.7.7.101" evidence="12"/>
<dbReference type="Gene3D" id="3.90.980.10">
    <property type="entry name" value="DNA primase, catalytic core, N-terminal domain"/>
    <property type="match status" value="1"/>
</dbReference>
<dbReference type="SMART" id="SM00400">
    <property type="entry name" value="ZnF_CHCC"/>
    <property type="match status" value="1"/>
</dbReference>
<keyword evidence="11 12" id="KW-0804">Transcription</keyword>
<evidence type="ECO:0000256" key="12">
    <source>
        <dbReference type="HAMAP-Rule" id="MF_00974"/>
    </source>
</evidence>
<keyword evidence="1 12" id="KW-0240">DNA-directed RNA polymerase</keyword>
<dbReference type="PROSITE" id="PS50880">
    <property type="entry name" value="TOPRIM"/>
    <property type="match status" value="1"/>
</dbReference>
<evidence type="ECO:0000256" key="2">
    <source>
        <dbReference type="ARBA" id="ARBA00022515"/>
    </source>
</evidence>
<dbReference type="PIRSF" id="PIRSF002811">
    <property type="entry name" value="DnaG"/>
    <property type="match status" value="1"/>
</dbReference>
<dbReference type="Proteomes" id="UP000468591">
    <property type="component" value="Unassembled WGS sequence"/>
</dbReference>
<evidence type="ECO:0000256" key="4">
    <source>
        <dbReference type="ARBA" id="ARBA00022695"/>
    </source>
</evidence>
<dbReference type="EMBL" id="JAABNT010000019">
    <property type="protein sequence ID" value="NEK24651.1"/>
    <property type="molecule type" value="Genomic_DNA"/>
</dbReference>
<evidence type="ECO:0000256" key="3">
    <source>
        <dbReference type="ARBA" id="ARBA00022679"/>
    </source>
</evidence>
<dbReference type="InterPro" id="IPR034151">
    <property type="entry name" value="TOPRIM_DnaG_bac"/>
</dbReference>
<name>A0A6P0CEN1_9RHOB</name>
<dbReference type="GO" id="GO:0006269">
    <property type="term" value="P:DNA replication, synthesis of primer"/>
    <property type="evidence" value="ECO:0007669"/>
    <property type="project" value="UniProtKB-UniRule"/>
</dbReference>
<comment type="domain">
    <text evidence="12">Contains an N-terminal zinc-binding domain, a central core domain that contains the primase activity, and a C-terminal DnaB-binding domain.</text>
</comment>
<keyword evidence="2 12" id="KW-0639">Primosome</keyword>
<feature type="zinc finger region" description="CHC2-type" evidence="12 14">
    <location>
        <begin position="43"/>
        <end position="67"/>
    </location>
</feature>
<dbReference type="Pfam" id="PF01807">
    <property type="entry name" value="Zn_ribbon_DnaG"/>
    <property type="match status" value="1"/>
</dbReference>
<evidence type="ECO:0000256" key="11">
    <source>
        <dbReference type="ARBA" id="ARBA00023163"/>
    </source>
</evidence>
<keyword evidence="7 12" id="KW-0863">Zinc-finger</keyword>
<dbReference type="FunFam" id="3.90.980.10:FF:000001">
    <property type="entry name" value="DNA primase"/>
    <property type="match status" value="1"/>
</dbReference>
<dbReference type="PANTHER" id="PTHR30313:SF2">
    <property type="entry name" value="DNA PRIMASE"/>
    <property type="match status" value="1"/>
</dbReference>
<dbReference type="InterPro" id="IPR037068">
    <property type="entry name" value="DNA_primase_core_N_sf"/>
</dbReference>
<keyword evidence="17" id="KW-1185">Reference proteome</keyword>
<dbReference type="Gene3D" id="3.90.580.10">
    <property type="entry name" value="Zinc finger, CHC2-type domain"/>
    <property type="match status" value="1"/>
</dbReference>
<evidence type="ECO:0000256" key="8">
    <source>
        <dbReference type="ARBA" id="ARBA00022833"/>
    </source>
</evidence>
<dbReference type="RefSeq" id="WP_164355576.1">
    <property type="nucleotide sequence ID" value="NZ_JAABNT010000019.1"/>
</dbReference>
<evidence type="ECO:0000256" key="9">
    <source>
        <dbReference type="ARBA" id="ARBA00022842"/>
    </source>
</evidence>
<comment type="similarity">
    <text evidence="12 13">Belongs to the DnaG primase family.</text>
</comment>
<dbReference type="InterPro" id="IPR036977">
    <property type="entry name" value="DNA_primase_Znf_CHC2"/>
</dbReference>
<proteinExistence type="inferred from homology"/>
<comment type="subunit">
    <text evidence="12">Monomer. Interacts with DnaB.</text>
</comment>
<dbReference type="SUPFAM" id="SSF56731">
    <property type="entry name" value="DNA primase core"/>
    <property type="match status" value="1"/>
</dbReference>
<dbReference type="GO" id="GO:0000428">
    <property type="term" value="C:DNA-directed RNA polymerase complex"/>
    <property type="evidence" value="ECO:0007669"/>
    <property type="project" value="UniProtKB-KW"/>
</dbReference>
<dbReference type="SMART" id="SM00493">
    <property type="entry name" value="TOPRIM"/>
    <property type="match status" value="1"/>
</dbReference>
<dbReference type="GO" id="GO:1990077">
    <property type="term" value="C:primosome complex"/>
    <property type="evidence" value="ECO:0007669"/>
    <property type="project" value="UniProtKB-KW"/>
</dbReference>
<organism evidence="16 17">
    <name type="scientific">Sulfitobacter sediminilitoris</name>
    <dbReference type="NCBI Taxonomy" id="2698830"/>
    <lineage>
        <taxon>Bacteria</taxon>
        <taxon>Pseudomonadati</taxon>
        <taxon>Pseudomonadota</taxon>
        <taxon>Alphaproteobacteria</taxon>
        <taxon>Rhodobacterales</taxon>
        <taxon>Roseobacteraceae</taxon>
        <taxon>Sulfitobacter</taxon>
    </lineage>
</organism>
<comment type="catalytic activity">
    <reaction evidence="12">
        <text>ssDNA + n NTP = ssDNA/pppN(pN)n-1 hybrid + (n-1) diphosphate.</text>
        <dbReference type="EC" id="2.7.7.101"/>
    </reaction>
</comment>
<dbReference type="GO" id="GO:0008270">
    <property type="term" value="F:zinc ion binding"/>
    <property type="evidence" value="ECO:0007669"/>
    <property type="project" value="UniProtKB-UniRule"/>
</dbReference>
<dbReference type="InterPro" id="IPR002694">
    <property type="entry name" value="Znf_CHC2"/>
</dbReference>
<dbReference type="GO" id="GO:0005737">
    <property type="term" value="C:cytoplasm"/>
    <property type="evidence" value="ECO:0007669"/>
    <property type="project" value="TreeGrafter"/>
</dbReference>
<evidence type="ECO:0000259" key="15">
    <source>
        <dbReference type="PROSITE" id="PS50880"/>
    </source>
</evidence>
<gene>
    <name evidence="12" type="primary">dnaG</name>
    <name evidence="16" type="ORF">GV827_19925</name>
</gene>
<protein>
    <recommendedName>
        <fullName evidence="12 13">DNA primase</fullName>
        <ecNumber evidence="12">2.7.7.101</ecNumber>
    </recommendedName>
</protein>
<dbReference type="PANTHER" id="PTHR30313">
    <property type="entry name" value="DNA PRIMASE"/>
    <property type="match status" value="1"/>
</dbReference>
<keyword evidence="5 12" id="KW-0235">DNA replication</keyword>
<evidence type="ECO:0000256" key="13">
    <source>
        <dbReference type="PIRNR" id="PIRNR002811"/>
    </source>
</evidence>
<dbReference type="GO" id="GO:0003677">
    <property type="term" value="F:DNA binding"/>
    <property type="evidence" value="ECO:0007669"/>
    <property type="project" value="UniProtKB-KW"/>
</dbReference>
<dbReference type="InterPro" id="IPR006295">
    <property type="entry name" value="DNA_primase_DnaG"/>
</dbReference>
<keyword evidence="4 12" id="KW-0548">Nucleotidyltransferase</keyword>
<evidence type="ECO:0000313" key="16">
    <source>
        <dbReference type="EMBL" id="NEK24651.1"/>
    </source>
</evidence>
<feature type="domain" description="Toprim" evidence="15">
    <location>
        <begin position="262"/>
        <end position="344"/>
    </location>
</feature>
<dbReference type="InterPro" id="IPR030846">
    <property type="entry name" value="DnaG_bac"/>
</dbReference>
<dbReference type="NCBIfam" id="TIGR01391">
    <property type="entry name" value="dnaG"/>
    <property type="match status" value="1"/>
</dbReference>
<accession>A0A6P0CEN1</accession>
<dbReference type="InterPro" id="IPR013264">
    <property type="entry name" value="DNAG_N"/>
</dbReference>
<dbReference type="SUPFAM" id="SSF57783">
    <property type="entry name" value="Zinc beta-ribbon"/>
    <property type="match status" value="1"/>
</dbReference>
<dbReference type="Gene3D" id="3.40.1360.10">
    <property type="match status" value="1"/>
</dbReference>
<evidence type="ECO:0000256" key="6">
    <source>
        <dbReference type="ARBA" id="ARBA00022723"/>
    </source>
</evidence>
<evidence type="ECO:0000256" key="5">
    <source>
        <dbReference type="ARBA" id="ARBA00022705"/>
    </source>
</evidence>
<dbReference type="Pfam" id="PF13155">
    <property type="entry name" value="Toprim_2"/>
    <property type="match status" value="1"/>
</dbReference>
<sequence length="653" mass="71571">MSLPPGFLDELRTRSSLSQVVGRKVMWDQRKSNQGKGDMWAPCPFHQEKSASFHVDDRKGFYYCFGCHAKGDAISFVRETENVGFMEAVEILAREAGMPMPERDPRAAEKADKRSELAEVMELAVRWFRLQLKTGAAEESRAYLGRRGLDDAALERWEIGFAPDSWQGLWDALKGKNVSDELILGAGLAKPSTRGGKPYDTFRGRIMFPIRDARGRAIAFGGRAMDPNDNAKYLNSPETELFDKGRSLYNVKDARTAAGKGQPLLVAEGYMDVIALHSAGFEAAVAPLGTAITENQLAMLWRIDAEPIITLDGDTAGQRAAFRLIDLALPLLEAGRSLRFVMMPEGQDPDDLLKAAGAGAFQKLIDGALPMVQLLWQRETEGRVFDSPERKAALDKSLREKMMLIKDPSIRGHYGQEIKDLRWKLFRPQTGGRQAMARGKGKWQAAPRAPLPTTKSSVLAAATDANATEHLREAVILAAFLTCPQIIEDFESGLEAMTCTDPTHRTLRDIMLRNGPSGADALREKIFSALGPDALENLLSQRHVAITPCVRNPGNIEMASLTVAEELAKLEATRGLDAEIAEAVEDLSGVADEGVTWRLSEAARAADLAKRSGQEDKAEYDVGDNGARISKDERSAWDTLLGTINFSKSKGGG</sequence>
<dbReference type="CDD" id="cd03364">
    <property type="entry name" value="TOPRIM_DnaG_primases"/>
    <property type="match status" value="1"/>
</dbReference>
<evidence type="ECO:0000256" key="7">
    <source>
        <dbReference type="ARBA" id="ARBA00022771"/>
    </source>
</evidence>
<dbReference type="FunFam" id="3.40.1360.10:FF:000002">
    <property type="entry name" value="DNA primase"/>
    <property type="match status" value="1"/>
</dbReference>
<dbReference type="GO" id="GO:0003899">
    <property type="term" value="F:DNA-directed RNA polymerase activity"/>
    <property type="evidence" value="ECO:0007669"/>
    <property type="project" value="UniProtKB-UniRule"/>
</dbReference>
<reference evidence="16 17" key="1">
    <citation type="submission" date="2020-01" db="EMBL/GenBank/DDBJ databases">
        <title>Sulfitobacter sediminilitoris sp. nov., isolated from a tidal flat.</title>
        <authorList>
            <person name="Park S."/>
            <person name="Yoon J.-H."/>
        </authorList>
    </citation>
    <scope>NUCLEOTIDE SEQUENCE [LARGE SCALE GENOMIC DNA]</scope>
    <source>
        <strain evidence="16 17">JBTF-M27</strain>
    </source>
</reference>
<dbReference type="Pfam" id="PF08275">
    <property type="entry name" value="DNAG_N"/>
    <property type="match status" value="1"/>
</dbReference>
<dbReference type="InterPro" id="IPR050219">
    <property type="entry name" value="DnaG_primase"/>
</dbReference>
<keyword evidence="10 12" id="KW-0238">DNA-binding</keyword>
<evidence type="ECO:0000256" key="10">
    <source>
        <dbReference type="ARBA" id="ARBA00023125"/>
    </source>
</evidence>
<dbReference type="HAMAP" id="MF_00974">
    <property type="entry name" value="DNA_primase_DnaG"/>
    <property type="match status" value="1"/>
</dbReference>